<evidence type="ECO:0000313" key="2">
    <source>
        <dbReference type="EMBL" id="KAF9779662.1"/>
    </source>
</evidence>
<reference evidence="2" key="1">
    <citation type="journal article" date="2020" name="Nat. Commun.">
        <title>Large-scale genome sequencing of mycorrhizal fungi provides insights into the early evolution of symbiotic traits.</title>
        <authorList>
            <person name="Miyauchi S."/>
            <person name="Kiss E."/>
            <person name="Kuo A."/>
            <person name="Drula E."/>
            <person name="Kohler A."/>
            <person name="Sanchez-Garcia M."/>
            <person name="Morin E."/>
            <person name="Andreopoulos B."/>
            <person name="Barry K.W."/>
            <person name="Bonito G."/>
            <person name="Buee M."/>
            <person name="Carver A."/>
            <person name="Chen C."/>
            <person name="Cichocki N."/>
            <person name="Clum A."/>
            <person name="Culley D."/>
            <person name="Crous P.W."/>
            <person name="Fauchery L."/>
            <person name="Girlanda M."/>
            <person name="Hayes R.D."/>
            <person name="Keri Z."/>
            <person name="LaButti K."/>
            <person name="Lipzen A."/>
            <person name="Lombard V."/>
            <person name="Magnuson J."/>
            <person name="Maillard F."/>
            <person name="Murat C."/>
            <person name="Nolan M."/>
            <person name="Ohm R.A."/>
            <person name="Pangilinan J."/>
            <person name="Pereira M.F."/>
            <person name="Perotto S."/>
            <person name="Peter M."/>
            <person name="Pfister S."/>
            <person name="Riley R."/>
            <person name="Sitrit Y."/>
            <person name="Stielow J.B."/>
            <person name="Szollosi G."/>
            <person name="Zifcakova L."/>
            <person name="Stursova M."/>
            <person name="Spatafora J.W."/>
            <person name="Tedersoo L."/>
            <person name="Vaario L.M."/>
            <person name="Yamada A."/>
            <person name="Yan M."/>
            <person name="Wang P."/>
            <person name="Xu J."/>
            <person name="Bruns T."/>
            <person name="Baldrian P."/>
            <person name="Vilgalys R."/>
            <person name="Dunand C."/>
            <person name="Henrissat B."/>
            <person name="Grigoriev I.V."/>
            <person name="Hibbett D."/>
            <person name="Nagy L.G."/>
            <person name="Martin F.M."/>
        </authorList>
    </citation>
    <scope>NUCLEOTIDE SEQUENCE</scope>
    <source>
        <strain evidence="2">UH-Tt-Lm1</strain>
    </source>
</reference>
<sequence length="361" mass="39787">MPPSFKDRTERKGIYTLLTPLLSKSRDALCNLDTHTALQPSLSGLWGKKANNKTTHFKAAHSNKDLVVNIFGEVLGRAGGTALGALGGSNPKEGQIIDDGVATSIRDVLALDVPTEAPPELTDFYRDQVGTLNEIFDLDLGFSQYPKRDWVRAIPKHDENQVISIVLPYKYRIPKDSGKRVVKRSRKSDDMDVADSIQHAPKETEGKITLDTTYTASRLSDFDPNVIRLAHAKLAQQPLQDPRGNLIAPWLAPEALRPGTLVNVEAKLAVHHFNVENEPSSTYQIVATRVKILAESPLPYEPDSSSTIQTTQTSSQPSSSQNLERGLFDELSETVEEADAQTSDAEVMATLEESRKRSHPK</sequence>
<evidence type="ECO:0000256" key="1">
    <source>
        <dbReference type="SAM" id="MobiDB-lite"/>
    </source>
</evidence>
<dbReference type="EMBL" id="WIUZ02000019">
    <property type="protein sequence ID" value="KAF9779662.1"/>
    <property type="molecule type" value="Genomic_DNA"/>
</dbReference>
<feature type="compositionally biased region" description="Acidic residues" evidence="1">
    <location>
        <begin position="330"/>
        <end position="339"/>
    </location>
</feature>
<accession>A0A9P6H561</accession>
<name>A0A9P6H561_9AGAM</name>
<dbReference type="Proteomes" id="UP000736335">
    <property type="component" value="Unassembled WGS sequence"/>
</dbReference>
<comment type="caution">
    <text evidence="2">The sequence shown here is derived from an EMBL/GenBank/DDBJ whole genome shotgun (WGS) entry which is preliminary data.</text>
</comment>
<gene>
    <name evidence="2" type="ORF">BJ322DRAFT_1088644</name>
</gene>
<reference evidence="2" key="2">
    <citation type="submission" date="2020-11" db="EMBL/GenBank/DDBJ databases">
        <authorList>
            <consortium name="DOE Joint Genome Institute"/>
            <person name="Kuo A."/>
            <person name="Miyauchi S."/>
            <person name="Kiss E."/>
            <person name="Drula E."/>
            <person name="Kohler A."/>
            <person name="Sanchez-Garcia M."/>
            <person name="Andreopoulos B."/>
            <person name="Barry K.W."/>
            <person name="Bonito G."/>
            <person name="Buee M."/>
            <person name="Carver A."/>
            <person name="Chen C."/>
            <person name="Cichocki N."/>
            <person name="Clum A."/>
            <person name="Culley D."/>
            <person name="Crous P.W."/>
            <person name="Fauchery L."/>
            <person name="Girlanda M."/>
            <person name="Hayes R."/>
            <person name="Keri Z."/>
            <person name="Labutti K."/>
            <person name="Lipzen A."/>
            <person name="Lombard V."/>
            <person name="Magnuson J."/>
            <person name="Maillard F."/>
            <person name="Morin E."/>
            <person name="Murat C."/>
            <person name="Nolan M."/>
            <person name="Ohm R."/>
            <person name="Pangilinan J."/>
            <person name="Pereira M."/>
            <person name="Perotto S."/>
            <person name="Peter M."/>
            <person name="Riley R."/>
            <person name="Sitrit Y."/>
            <person name="Stielow B."/>
            <person name="Szollosi G."/>
            <person name="Zifcakova L."/>
            <person name="Stursova M."/>
            <person name="Spatafora J.W."/>
            <person name="Tedersoo L."/>
            <person name="Vaario L.-M."/>
            <person name="Yamada A."/>
            <person name="Yan M."/>
            <person name="Wang P."/>
            <person name="Xu J."/>
            <person name="Bruns T."/>
            <person name="Baldrian P."/>
            <person name="Vilgalys R."/>
            <person name="Henrissat B."/>
            <person name="Grigoriev I.V."/>
            <person name="Hibbett D."/>
            <person name="Nagy L.G."/>
            <person name="Martin F.M."/>
        </authorList>
    </citation>
    <scope>NUCLEOTIDE SEQUENCE</scope>
    <source>
        <strain evidence="2">UH-Tt-Lm1</strain>
    </source>
</reference>
<feature type="compositionally biased region" description="Low complexity" evidence="1">
    <location>
        <begin position="304"/>
        <end position="321"/>
    </location>
</feature>
<protein>
    <submittedName>
        <fullName evidence="2">Uncharacterized protein</fullName>
    </submittedName>
</protein>
<organism evidence="2 3">
    <name type="scientific">Thelephora terrestris</name>
    <dbReference type="NCBI Taxonomy" id="56493"/>
    <lineage>
        <taxon>Eukaryota</taxon>
        <taxon>Fungi</taxon>
        <taxon>Dikarya</taxon>
        <taxon>Basidiomycota</taxon>
        <taxon>Agaricomycotina</taxon>
        <taxon>Agaricomycetes</taxon>
        <taxon>Thelephorales</taxon>
        <taxon>Thelephoraceae</taxon>
        <taxon>Thelephora</taxon>
    </lineage>
</organism>
<dbReference type="OrthoDB" id="3060725at2759"/>
<feature type="region of interest" description="Disordered" evidence="1">
    <location>
        <begin position="297"/>
        <end position="361"/>
    </location>
</feature>
<dbReference type="AlphaFoldDB" id="A0A9P6H561"/>
<evidence type="ECO:0000313" key="3">
    <source>
        <dbReference type="Proteomes" id="UP000736335"/>
    </source>
</evidence>
<keyword evidence="3" id="KW-1185">Reference proteome</keyword>
<proteinExistence type="predicted"/>